<accession>A0AAV4AXL6</accession>
<gene>
    <name evidence="1" type="ORF">PoB_003816200</name>
</gene>
<proteinExistence type="predicted"/>
<comment type="caution">
    <text evidence="1">The sequence shown here is derived from an EMBL/GenBank/DDBJ whole genome shotgun (WGS) entry which is preliminary data.</text>
</comment>
<protein>
    <submittedName>
        <fullName evidence="1">Uncharacterized protein</fullName>
    </submittedName>
</protein>
<evidence type="ECO:0000313" key="1">
    <source>
        <dbReference type="EMBL" id="GFO11657.1"/>
    </source>
</evidence>
<dbReference type="AlphaFoldDB" id="A0AAV4AXL6"/>
<evidence type="ECO:0000313" key="2">
    <source>
        <dbReference type="Proteomes" id="UP000735302"/>
    </source>
</evidence>
<name>A0AAV4AXL6_9GAST</name>
<organism evidence="1 2">
    <name type="scientific">Plakobranchus ocellatus</name>
    <dbReference type="NCBI Taxonomy" id="259542"/>
    <lineage>
        <taxon>Eukaryota</taxon>
        <taxon>Metazoa</taxon>
        <taxon>Spiralia</taxon>
        <taxon>Lophotrochozoa</taxon>
        <taxon>Mollusca</taxon>
        <taxon>Gastropoda</taxon>
        <taxon>Heterobranchia</taxon>
        <taxon>Euthyneura</taxon>
        <taxon>Panpulmonata</taxon>
        <taxon>Sacoglossa</taxon>
        <taxon>Placobranchoidea</taxon>
        <taxon>Plakobranchidae</taxon>
        <taxon>Plakobranchus</taxon>
    </lineage>
</organism>
<sequence>MGTKREERREVGRRDAVSTVDTTICPEAKPNLSCRCPEIVENGGQSLPRGDKGMKSRSGIFKLDPGEKVIYKSIREQGGVG</sequence>
<keyword evidence="2" id="KW-1185">Reference proteome</keyword>
<dbReference type="EMBL" id="BLXT01004326">
    <property type="protein sequence ID" value="GFO11657.1"/>
    <property type="molecule type" value="Genomic_DNA"/>
</dbReference>
<dbReference type="Proteomes" id="UP000735302">
    <property type="component" value="Unassembled WGS sequence"/>
</dbReference>
<reference evidence="1 2" key="1">
    <citation type="journal article" date="2021" name="Elife">
        <title>Chloroplast acquisition without the gene transfer in kleptoplastic sea slugs, Plakobranchus ocellatus.</title>
        <authorList>
            <person name="Maeda T."/>
            <person name="Takahashi S."/>
            <person name="Yoshida T."/>
            <person name="Shimamura S."/>
            <person name="Takaki Y."/>
            <person name="Nagai Y."/>
            <person name="Toyoda A."/>
            <person name="Suzuki Y."/>
            <person name="Arimoto A."/>
            <person name="Ishii H."/>
            <person name="Satoh N."/>
            <person name="Nishiyama T."/>
            <person name="Hasebe M."/>
            <person name="Maruyama T."/>
            <person name="Minagawa J."/>
            <person name="Obokata J."/>
            <person name="Shigenobu S."/>
        </authorList>
    </citation>
    <scope>NUCLEOTIDE SEQUENCE [LARGE SCALE GENOMIC DNA]</scope>
</reference>